<evidence type="ECO:0000259" key="3">
    <source>
        <dbReference type="PROSITE" id="PS51677"/>
    </source>
</evidence>
<evidence type="ECO:0000256" key="2">
    <source>
        <dbReference type="ARBA" id="ARBA00022729"/>
    </source>
</evidence>
<dbReference type="RefSeq" id="WP_084858943.1">
    <property type="nucleotide sequence ID" value="NZ_JAOTEI010000006.1"/>
</dbReference>
<evidence type="ECO:0000256" key="1">
    <source>
        <dbReference type="ARBA" id="ARBA00004613"/>
    </source>
</evidence>
<dbReference type="SUPFAM" id="SSF88713">
    <property type="entry name" value="Glycoside hydrolase/deacetylase"/>
    <property type="match status" value="1"/>
</dbReference>
<dbReference type="InterPro" id="IPR011330">
    <property type="entry name" value="Glyco_hydro/deAcase_b/a-brl"/>
</dbReference>
<proteinExistence type="predicted"/>
<dbReference type="AlphaFoldDB" id="A0A1X0ZP36"/>
<comment type="subcellular location">
    <subcellularLocation>
        <location evidence="1">Secreted</location>
    </subcellularLocation>
</comment>
<gene>
    <name evidence="4" type="ORF">B7H17_23310</name>
</gene>
<accession>A0A1X0ZP36</accession>
<name>A0A1X0ZP36_PSEPU</name>
<reference evidence="4 5" key="1">
    <citation type="submission" date="2017-04" db="EMBL/GenBank/DDBJ databases">
        <title>Presence of VIM-2 positive Pseudomonas species in chickens and their surrounding environment.</title>
        <authorList>
            <person name="Zhang R."/>
        </authorList>
    </citation>
    <scope>NUCLEOTIDE SEQUENCE [LARGE SCALE GENOMIC DNA]</scope>
    <source>
        <strain evidence="4 5">DZ-C18</strain>
    </source>
</reference>
<dbReference type="PANTHER" id="PTHR34216">
    <property type="match status" value="1"/>
</dbReference>
<organism evidence="4 5">
    <name type="scientific">Pseudomonas putida</name>
    <name type="common">Arthrobacter siderocapsulatus</name>
    <dbReference type="NCBI Taxonomy" id="303"/>
    <lineage>
        <taxon>Bacteria</taxon>
        <taxon>Pseudomonadati</taxon>
        <taxon>Pseudomonadota</taxon>
        <taxon>Gammaproteobacteria</taxon>
        <taxon>Pseudomonadales</taxon>
        <taxon>Pseudomonadaceae</taxon>
        <taxon>Pseudomonas</taxon>
    </lineage>
</organism>
<dbReference type="PANTHER" id="PTHR34216:SF3">
    <property type="entry name" value="POLY-BETA-1,6-N-ACETYL-D-GLUCOSAMINE N-DEACETYLASE"/>
    <property type="match status" value="1"/>
</dbReference>
<dbReference type="EMBL" id="NBWC01000043">
    <property type="protein sequence ID" value="ORL59921.1"/>
    <property type="molecule type" value="Genomic_DNA"/>
</dbReference>
<protein>
    <submittedName>
        <fullName evidence="4">Polysaccharide deacetylase</fullName>
    </submittedName>
</protein>
<dbReference type="GO" id="GO:0005975">
    <property type="term" value="P:carbohydrate metabolic process"/>
    <property type="evidence" value="ECO:0007669"/>
    <property type="project" value="InterPro"/>
</dbReference>
<dbReference type="Gene3D" id="3.20.20.370">
    <property type="entry name" value="Glycoside hydrolase/deacetylase"/>
    <property type="match status" value="1"/>
</dbReference>
<dbReference type="Proteomes" id="UP000193675">
    <property type="component" value="Unassembled WGS sequence"/>
</dbReference>
<evidence type="ECO:0000313" key="4">
    <source>
        <dbReference type="EMBL" id="ORL59921.1"/>
    </source>
</evidence>
<dbReference type="GO" id="GO:0016810">
    <property type="term" value="F:hydrolase activity, acting on carbon-nitrogen (but not peptide) bonds"/>
    <property type="evidence" value="ECO:0007669"/>
    <property type="project" value="InterPro"/>
</dbReference>
<dbReference type="CDD" id="cd10918">
    <property type="entry name" value="CE4_NodB_like_5s_6s"/>
    <property type="match status" value="1"/>
</dbReference>
<dbReference type="Pfam" id="PF01522">
    <property type="entry name" value="Polysacc_deac_1"/>
    <property type="match status" value="1"/>
</dbReference>
<sequence length="336" mass="38139">MPIKTRIKQASGWLYFKLPSTRARLHNTGVILMLHRVLEDDSLAALPHRNELCLGPQAFERLLRWLSQHFECVPLMDLLQGSRRANGHGRPRVALTFDDGWRDNAVNAFPLLLRYRVPASIFLSTDYIGSRQRFWWESIVETLWGTRGEDARLALTEQLRETGRPLPAAYFLSSRSHTRSQVLAHYMQSLKSLGQPTLQRMTDACPAEPVPQALDWHQVRQLEATGLVRFGPHGASHALLPELDEQGLNDELQRSHAALQQHCEHPLPVYCYPNGDHDDRVRSWVARHSYAYALSTRQGLFRDDDDPLALPRIGVSQQTAACPSLLAWRIARGGLA</sequence>
<keyword evidence="2" id="KW-0732">Signal</keyword>
<comment type="caution">
    <text evidence="4">The sequence shown here is derived from an EMBL/GenBank/DDBJ whole genome shotgun (WGS) entry which is preliminary data.</text>
</comment>
<feature type="domain" description="NodB homology" evidence="3">
    <location>
        <begin position="91"/>
        <end position="336"/>
    </location>
</feature>
<dbReference type="InterPro" id="IPR051398">
    <property type="entry name" value="Polysacch_Deacetylase"/>
</dbReference>
<dbReference type="PROSITE" id="PS51677">
    <property type="entry name" value="NODB"/>
    <property type="match status" value="1"/>
</dbReference>
<dbReference type="OrthoDB" id="9814639at2"/>
<dbReference type="GO" id="GO:0005576">
    <property type="term" value="C:extracellular region"/>
    <property type="evidence" value="ECO:0007669"/>
    <property type="project" value="UniProtKB-SubCell"/>
</dbReference>
<dbReference type="InterPro" id="IPR002509">
    <property type="entry name" value="NODB_dom"/>
</dbReference>
<evidence type="ECO:0000313" key="5">
    <source>
        <dbReference type="Proteomes" id="UP000193675"/>
    </source>
</evidence>